<dbReference type="InterPro" id="IPR013656">
    <property type="entry name" value="PAS_4"/>
</dbReference>
<feature type="region of interest" description="Disordered" evidence="2">
    <location>
        <begin position="322"/>
        <end position="395"/>
    </location>
</feature>
<dbReference type="InterPro" id="IPR035965">
    <property type="entry name" value="PAS-like_dom_sf"/>
</dbReference>
<organism evidence="6 7">
    <name type="scientific">Streptomyces thermolineatus</name>
    <dbReference type="NCBI Taxonomy" id="44033"/>
    <lineage>
        <taxon>Bacteria</taxon>
        <taxon>Bacillati</taxon>
        <taxon>Actinomycetota</taxon>
        <taxon>Actinomycetes</taxon>
        <taxon>Kitasatosporales</taxon>
        <taxon>Streptomycetaceae</taxon>
        <taxon>Streptomyces</taxon>
    </lineage>
</organism>
<dbReference type="CDD" id="cd16936">
    <property type="entry name" value="HATPase_RsbW-like"/>
    <property type="match status" value="1"/>
</dbReference>
<evidence type="ECO:0000259" key="5">
    <source>
        <dbReference type="SMART" id="SM00331"/>
    </source>
</evidence>
<accession>A0ABP5ZG46</accession>
<dbReference type="InterPro" id="IPR036890">
    <property type="entry name" value="HATPase_C_sf"/>
</dbReference>
<evidence type="ECO:0000256" key="2">
    <source>
        <dbReference type="SAM" id="MobiDB-lite"/>
    </source>
</evidence>
<dbReference type="Gene3D" id="3.30.450.20">
    <property type="entry name" value="PAS domain"/>
    <property type="match status" value="2"/>
</dbReference>
<dbReference type="InterPro" id="IPR001932">
    <property type="entry name" value="PPM-type_phosphatase-like_dom"/>
</dbReference>
<dbReference type="SMART" id="SM00065">
    <property type="entry name" value="GAF"/>
    <property type="match status" value="1"/>
</dbReference>
<dbReference type="SUPFAM" id="SSF55785">
    <property type="entry name" value="PYP-like sensor domain (PAS domain)"/>
    <property type="match status" value="2"/>
</dbReference>
<proteinExistence type="predicted"/>
<feature type="domain" description="PAS" evidence="4">
    <location>
        <begin position="7"/>
        <end position="73"/>
    </location>
</feature>
<sequence>MGAGSCDEAQEPQAPAYTATATADARWVLTGWSEGARRMLGYSCAEAVGRPAAELLAGDGPGAGTAAAPAPASGGTPALLSLPPPVPAGPGRNPAEVLPWSGPVALRHRDGHRLELDLCAYPLLDGGGCSQGWLLTAESQGLRQRKQDREILERTFDQSPFSMWIYDADLRFWRVNAAAARLMEAGEDEMRGRPFETAVPDPSYVGFRERMRQVVRTGEPARHISFLKEGSGQERAWASSIWAARDESDRVCAVTAWGLDMSEEYWARRRLVLLNEASRSIGLTLDMVRTTEELAEVVVPRFADHVQVDLLESLFGNGELRDGPVADPVRLRRTAQRSAGGDGRRDGRADGYAGADGKTGPGTRPGPDGARGPARRGPEGAAPTGPTAPTAPTAPDGLAVVECLATGRPSVRLAAEPEQAASFGFGPVLGPGHGPACWPAGNPVVDPGVRAEGFHSVMTVPLIARGTVLGVAVLARGAHLRPFSADDLMLAEELAARTAVCIDNARRFARERAAAITLQRSLLPQRLPGQTAVEVASRYLPAGARAGIGGDWFDVIPLSGARVALVVGDVVGHGLHASASMGRLRTAVRTLAEVDLPPDELLTHLDDLVLHLNEEAEGLGAEADPFGGVPVTDMGATCLYAVYDPVSRRCRAASAGHPAPAVVAPDGTVEFLPVSPGPPLGVGGLPFEAVEVELDEGSLIALYTDGLLEARGRDVDEGLERLRRALAAAHTADPEATGNAVVEEMVPGAAPDDVALLLARTRALAPHRVATWQVEDDPASVPRARKLAAEQLAAWGLDDLTFVVELVVSELVTNAVRYGRPPVRLRLIRDRTLICEVSDSSATAPHLRRARAFDEGGRGLLLVARLMQGWGARQDAGGKTIWAEHPLPPRP</sequence>
<evidence type="ECO:0000259" key="3">
    <source>
        <dbReference type="SMART" id="SM00065"/>
    </source>
</evidence>
<comment type="caution">
    <text evidence="6">The sequence shown here is derived from an EMBL/GenBank/DDBJ whole genome shotgun (WGS) entry which is preliminary data.</text>
</comment>
<feature type="compositionally biased region" description="Low complexity" evidence="2">
    <location>
        <begin position="64"/>
        <end position="81"/>
    </location>
</feature>
<evidence type="ECO:0000313" key="6">
    <source>
        <dbReference type="EMBL" id="GAA2498263.1"/>
    </source>
</evidence>
<dbReference type="InterPro" id="IPR029016">
    <property type="entry name" value="GAF-like_dom_sf"/>
</dbReference>
<dbReference type="Gene3D" id="3.30.565.10">
    <property type="entry name" value="Histidine kinase-like ATPase, C-terminal domain"/>
    <property type="match status" value="1"/>
</dbReference>
<dbReference type="RefSeq" id="WP_344384432.1">
    <property type="nucleotide sequence ID" value="NZ_BAAATA010000024.1"/>
</dbReference>
<keyword evidence="7" id="KW-1185">Reference proteome</keyword>
<dbReference type="SUPFAM" id="SSF55874">
    <property type="entry name" value="ATPase domain of HSP90 chaperone/DNA topoisomerase II/histidine kinase"/>
    <property type="match status" value="1"/>
</dbReference>
<keyword evidence="1" id="KW-0378">Hydrolase</keyword>
<dbReference type="SMART" id="SM00331">
    <property type="entry name" value="PP2C_SIG"/>
    <property type="match status" value="1"/>
</dbReference>
<dbReference type="Pfam" id="PF07228">
    <property type="entry name" value="SpoIIE"/>
    <property type="match status" value="1"/>
</dbReference>
<reference evidence="7" key="1">
    <citation type="journal article" date="2019" name="Int. J. Syst. Evol. Microbiol.">
        <title>The Global Catalogue of Microorganisms (GCM) 10K type strain sequencing project: providing services to taxonomists for standard genome sequencing and annotation.</title>
        <authorList>
            <consortium name="The Broad Institute Genomics Platform"/>
            <consortium name="The Broad Institute Genome Sequencing Center for Infectious Disease"/>
            <person name="Wu L."/>
            <person name="Ma J."/>
        </authorList>
    </citation>
    <scope>NUCLEOTIDE SEQUENCE [LARGE SCALE GENOMIC DNA]</scope>
    <source>
        <strain evidence="7">JCM 6307</strain>
    </source>
</reference>
<feature type="compositionally biased region" description="Low complexity" evidence="2">
    <location>
        <begin position="379"/>
        <end position="395"/>
    </location>
</feature>
<dbReference type="SUPFAM" id="SSF81606">
    <property type="entry name" value="PP2C-like"/>
    <property type="match status" value="1"/>
</dbReference>
<dbReference type="InterPro" id="IPR036457">
    <property type="entry name" value="PPM-type-like_dom_sf"/>
</dbReference>
<feature type="region of interest" description="Disordered" evidence="2">
    <location>
        <begin position="62"/>
        <end position="94"/>
    </location>
</feature>
<dbReference type="InterPro" id="IPR003594">
    <property type="entry name" value="HATPase_dom"/>
</dbReference>
<dbReference type="EMBL" id="BAAATA010000024">
    <property type="protein sequence ID" value="GAA2498263.1"/>
    <property type="molecule type" value="Genomic_DNA"/>
</dbReference>
<dbReference type="InterPro" id="IPR003018">
    <property type="entry name" value="GAF"/>
</dbReference>
<dbReference type="Pfam" id="PF01590">
    <property type="entry name" value="GAF"/>
    <property type="match status" value="1"/>
</dbReference>
<dbReference type="Proteomes" id="UP001501358">
    <property type="component" value="Unassembled WGS sequence"/>
</dbReference>
<name>A0ABP5ZG46_9ACTN</name>
<evidence type="ECO:0000259" key="4">
    <source>
        <dbReference type="SMART" id="SM00091"/>
    </source>
</evidence>
<dbReference type="SMART" id="SM00091">
    <property type="entry name" value="PAS"/>
    <property type="match status" value="2"/>
</dbReference>
<dbReference type="InterPro" id="IPR000014">
    <property type="entry name" value="PAS"/>
</dbReference>
<dbReference type="Gene3D" id="3.30.450.40">
    <property type="match status" value="1"/>
</dbReference>
<dbReference type="NCBIfam" id="TIGR00229">
    <property type="entry name" value="sensory_box"/>
    <property type="match status" value="1"/>
</dbReference>
<dbReference type="Pfam" id="PF08448">
    <property type="entry name" value="PAS_4"/>
    <property type="match status" value="1"/>
</dbReference>
<feature type="domain" description="GAF" evidence="3">
    <location>
        <begin position="269"/>
        <end position="512"/>
    </location>
</feature>
<dbReference type="Gene3D" id="3.60.40.10">
    <property type="entry name" value="PPM-type phosphatase domain"/>
    <property type="match status" value="1"/>
</dbReference>
<dbReference type="Pfam" id="PF13581">
    <property type="entry name" value="HATPase_c_2"/>
    <property type="match status" value="1"/>
</dbReference>
<feature type="compositionally biased region" description="Low complexity" evidence="2">
    <location>
        <begin position="350"/>
        <end position="372"/>
    </location>
</feature>
<dbReference type="PANTHER" id="PTHR43156">
    <property type="entry name" value="STAGE II SPORULATION PROTEIN E-RELATED"/>
    <property type="match status" value="1"/>
</dbReference>
<dbReference type="SUPFAM" id="SSF55781">
    <property type="entry name" value="GAF domain-like"/>
    <property type="match status" value="1"/>
</dbReference>
<dbReference type="CDD" id="cd00130">
    <property type="entry name" value="PAS"/>
    <property type="match status" value="1"/>
</dbReference>
<dbReference type="InterPro" id="IPR052016">
    <property type="entry name" value="Bact_Sigma-Reg"/>
</dbReference>
<feature type="domain" description="PPM-type phosphatase" evidence="5">
    <location>
        <begin position="530"/>
        <end position="761"/>
    </location>
</feature>
<gene>
    <name evidence="6" type="ORF">GCM10010406_38530</name>
</gene>
<feature type="domain" description="PAS" evidence="4">
    <location>
        <begin position="150"/>
        <end position="216"/>
    </location>
</feature>
<evidence type="ECO:0000313" key="7">
    <source>
        <dbReference type="Proteomes" id="UP001501358"/>
    </source>
</evidence>
<protein>
    <submittedName>
        <fullName evidence="6">SpoIIE family protein phosphatase</fullName>
    </submittedName>
</protein>
<evidence type="ECO:0000256" key="1">
    <source>
        <dbReference type="ARBA" id="ARBA00022801"/>
    </source>
</evidence>
<dbReference type="PANTHER" id="PTHR43156:SF2">
    <property type="entry name" value="STAGE II SPORULATION PROTEIN E"/>
    <property type="match status" value="1"/>
</dbReference>